<dbReference type="Proteomes" id="UP000198327">
    <property type="component" value="Unassembled WGS sequence"/>
</dbReference>
<dbReference type="AlphaFoldDB" id="A0A239J423"/>
<evidence type="ECO:0000313" key="2">
    <source>
        <dbReference type="Proteomes" id="UP000198327"/>
    </source>
</evidence>
<dbReference type="EMBL" id="FZOW01000008">
    <property type="protein sequence ID" value="SNT00422.1"/>
    <property type="molecule type" value="Genomic_DNA"/>
</dbReference>
<reference evidence="2" key="1">
    <citation type="submission" date="2017-06" db="EMBL/GenBank/DDBJ databases">
        <authorList>
            <person name="Varghese N."/>
            <person name="Submissions S."/>
        </authorList>
    </citation>
    <scope>NUCLEOTIDE SEQUENCE [LARGE SCALE GENOMIC DNA]</scope>
    <source>
        <strain evidence="2">JCM 23211</strain>
    </source>
</reference>
<name>A0A239J423_9NOCA</name>
<protein>
    <recommendedName>
        <fullName evidence="3">DUF2316 domain-containing protein</fullName>
    </recommendedName>
</protein>
<dbReference type="Pfam" id="PF10078">
    <property type="entry name" value="DUF2316"/>
    <property type="match status" value="1"/>
</dbReference>
<keyword evidence="2" id="KW-1185">Reference proteome</keyword>
<evidence type="ECO:0008006" key="3">
    <source>
        <dbReference type="Google" id="ProtNLM"/>
    </source>
</evidence>
<evidence type="ECO:0000313" key="1">
    <source>
        <dbReference type="EMBL" id="SNT00422.1"/>
    </source>
</evidence>
<organism evidence="1 2">
    <name type="scientific">Rhodococcoides kyotonense</name>
    <dbReference type="NCBI Taxonomy" id="398843"/>
    <lineage>
        <taxon>Bacteria</taxon>
        <taxon>Bacillati</taxon>
        <taxon>Actinomycetota</taxon>
        <taxon>Actinomycetes</taxon>
        <taxon>Mycobacteriales</taxon>
        <taxon>Nocardiaceae</taxon>
        <taxon>Rhodococcoides</taxon>
    </lineage>
</organism>
<sequence length="106" mass="11698">MSLTKRERAATSNELHANLVRSGLSQSELAAKLEIVEQRVNAVLALDGARPEDVWLVRDYLDRAIRSAGLTPQPYSKLTEAMRAAAKSWFPLTDVESKFDCPPSGN</sequence>
<accession>A0A239J423</accession>
<gene>
    <name evidence="1" type="ORF">SAMN05421642_10835</name>
</gene>
<proteinExistence type="predicted"/>
<dbReference type="InterPro" id="IPR018757">
    <property type="entry name" value="DUF2316"/>
</dbReference>